<proteinExistence type="predicted"/>
<dbReference type="AlphaFoldDB" id="A0A1L0DWA3"/>
<name>A0A1L0DWA3_9ASCO</name>
<dbReference type="EMBL" id="LT635768">
    <property type="protein sequence ID" value="SGZ56598.1"/>
    <property type="molecule type" value="Genomic_DNA"/>
</dbReference>
<protein>
    <submittedName>
        <fullName evidence="1">CIC11C00000002527</fullName>
    </submittedName>
</protein>
<evidence type="ECO:0000313" key="1">
    <source>
        <dbReference type="EMBL" id="SGZ56598.1"/>
    </source>
</evidence>
<reference evidence="1 2" key="1">
    <citation type="submission" date="2016-10" db="EMBL/GenBank/DDBJ databases">
        <authorList>
            <person name="de Groot N.N."/>
        </authorList>
    </citation>
    <scope>NUCLEOTIDE SEQUENCE [LARGE SCALE GENOMIC DNA]</scope>
    <source>
        <strain evidence="1 2">PYCC 4715</strain>
    </source>
</reference>
<dbReference type="Proteomes" id="UP000182259">
    <property type="component" value="Chromosome V"/>
</dbReference>
<gene>
    <name evidence="1" type="ORF">SAMEA4029009_CIC11G00000002527</name>
</gene>
<accession>A0A1L0DWA3</accession>
<organism evidence="1 2">
    <name type="scientific">Sungouiella intermedia</name>
    <dbReference type="NCBI Taxonomy" id="45354"/>
    <lineage>
        <taxon>Eukaryota</taxon>
        <taxon>Fungi</taxon>
        <taxon>Dikarya</taxon>
        <taxon>Ascomycota</taxon>
        <taxon>Saccharomycotina</taxon>
        <taxon>Pichiomycetes</taxon>
        <taxon>Metschnikowiaceae</taxon>
        <taxon>Sungouiella</taxon>
    </lineage>
</organism>
<evidence type="ECO:0000313" key="2">
    <source>
        <dbReference type="Proteomes" id="UP000182259"/>
    </source>
</evidence>
<sequence length="59" mass="6843">MSSTCCHLQNGNPNRFSSTEPIITDFAEVDADDEPPVWVWALRYTKLKLELLQNIRKIH</sequence>